<organism evidence="6 7">
    <name type="scientific">Blastococcus carthaginiensis</name>
    <dbReference type="NCBI Taxonomy" id="3050034"/>
    <lineage>
        <taxon>Bacteria</taxon>
        <taxon>Bacillati</taxon>
        <taxon>Actinomycetota</taxon>
        <taxon>Actinomycetes</taxon>
        <taxon>Geodermatophilales</taxon>
        <taxon>Geodermatophilaceae</taxon>
        <taxon>Blastococcus</taxon>
    </lineage>
</organism>
<sequence length="215" mass="21726">MSRWSVVVPAKRLVAAKTRLRPLTAGPGGDHGALVLALLADTVAAALACDRVGSVVVVTDEPASAELAGDLGATAVADEPDRGLNPALQHGARRTGSTHVAALSSDLPALRPQELAAALVAAEAAPRCFVADAQGTGTTLLTAAGVPLHPRFGRGSAHAHELEGAVRLTGAWPGLRRDVDVPADLRAVLGLGAGPRTTGLVRASPLLVSRIGTAR</sequence>
<evidence type="ECO:0000256" key="1">
    <source>
        <dbReference type="ARBA" id="ARBA00022679"/>
    </source>
</evidence>
<evidence type="ECO:0000256" key="5">
    <source>
        <dbReference type="HAMAP-Rule" id="MF_02114"/>
    </source>
</evidence>
<dbReference type="NCBIfam" id="TIGR03552">
    <property type="entry name" value="F420_cofC"/>
    <property type="match status" value="1"/>
</dbReference>
<comment type="caution">
    <text evidence="6">The sequence shown here is derived from an EMBL/GenBank/DDBJ whole genome shotgun (WGS) entry which is preliminary data.</text>
</comment>
<dbReference type="RefSeq" id="WP_305999827.1">
    <property type="nucleotide sequence ID" value="NZ_JASNFN010000011.1"/>
</dbReference>
<dbReference type="PANTHER" id="PTHR40392:SF1">
    <property type="entry name" value="2-PHOSPHO-L-LACTATE GUANYLYLTRANSFERASE"/>
    <property type="match status" value="1"/>
</dbReference>
<dbReference type="Pfam" id="PF01983">
    <property type="entry name" value="CofC"/>
    <property type="match status" value="1"/>
</dbReference>
<dbReference type="HAMAP" id="MF_02114">
    <property type="entry name" value="CofC"/>
    <property type="match status" value="1"/>
</dbReference>
<protein>
    <recommendedName>
        <fullName evidence="5">Phosphoenolpyruvate guanylyltransferase</fullName>
        <shortName evidence="5">PEP guanylyltransferase</shortName>
        <ecNumber evidence="5">2.7.7.105</ecNumber>
    </recommendedName>
</protein>
<comment type="function">
    <text evidence="5">Guanylyltransferase that catalyzes the activation of phosphoenolpyruvate (PEP) as enolpyruvoyl-2-diphospho-5'-guanosine, via the condensation of PEP with GTP. It is involved in the biosynthesis of coenzyme F420, a hydride carrier cofactor.</text>
</comment>
<dbReference type="InterPro" id="IPR029044">
    <property type="entry name" value="Nucleotide-diphossugar_trans"/>
</dbReference>
<evidence type="ECO:0000256" key="3">
    <source>
        <dbReference type="ARBA" id="ARBA00022741"/>
    </source>
</evidence>
<dbReference type="EMBL" id="JASNFN010000011">
    <property type="protein sequence ID" value="MDP5183183.1"/>
    <property type="molecule type" value="Genomic_DNA"/>
</dbReference>
<keyword evidence="2 5" id="KW-0548">Nucleotidyltransferase</keyword>
<accession>A0ABT9IC97</accession>
<feature type="binding site" evidence="5">
    <location>
        <position position="138"/>
    </location>
    <ligand>
        <name>phosphoenolpyruvate</name>
        <dbReference type="ChEBI" id="CHEBI:58702"/>
    </ligand>
</feature>
<evidence type="ECO:0000256" key="4">
    <source>
        <dbReference type="ARBA" id="ARBA00023134"/>
    </source>
</evidence>
<comment type="similarity">
    <text evidence="5">Belongs to the CofC family.</text>
</comment>
<dbReference type="PANTHER" id="PTHR40392">
    <property type="entry name" value="2-PHOSPHO-L-LACTATE GUANYLYLTRANSFERASE"/>
    <property type="match status" value="1"/>
</dbReference>
<comment type="pathway">
    <text evidence="5">Cofactor biosynthesis; coenzyme F420 biosynthesis.</text>
</comment>
<evidence type="ECO:0000256" key="2">
    <source>
        <dbReference type="ARBA" id="ARBA00022695"/>
    </source>
</evidence>
<evidence type="ECO:0000313" key="6">
    <source>
        <dbReference type="EMBL" id="MDP5183183.1"/>
    </source>
</evidence>
<name>A0ABT9IC97_9ACTN</name>
<dbReference type="EC" id="2.7.7.105" evidence="5"/>
<evidence type="ECO:0000313" key="7">
    <source>
        <dbReference type="Proteomes" id="UP001233673"/>
    </source>
</evidence>
<dbReference type="SUPFAM" id="SSF53448">
    <property type="entry name" value="Nucleotide-diphospho-sugar transferases"/>
    <property type="match status" value="1"/>
</dbReference>
<reference evidence="7" key="1">
    <citation type="submission" date="2023-05" db="EMBL/GenBank/DDBJ databases">
        <title>Draft genome of Pseudofrankia sp. BMG5.37.</title>
        <authorList>
            <person name="Gtari M."/>
            <person name="Ghodhbane F."/>
            <person name="Sbissi I."/>
        </authorList>
    </citation>
    <scope>NUCLEOTIDE SEQUENCE [LARGE SCALE GENOMIC DNA]</scope>
    <source>
        <strain evidence="7">BMG 814</strain>
    </source>
</reference>
<dbReference type="Proteomes" id="UP001233673">
    <property type="component" value="Unassembled WGS sequence"/>
</dbReference>
<keyword evidence="1 5" id="KW-0808">Transferase</keyword>
<feature type="binding site" evidence="5">
    <location>
        <position position="156"/>
    </location>
    <ligand>
        <name>phosphoenolpyruvate</name>
        <dbReference type="ChEBI" id="CHEBI:58702"/>
    </ligand>
</feature>
<dbReference type="Gene3D" id="3.90.550.10">
    <property type="entry name" value="Spore Coat Polysaccharide Biosynthesis Protein SpsA, Chain A"/>
    <property type="match status" value="1"/>
</dbReference>
<dbReference type="GO" id="GO:0043814">
    <property type="term" value="F:phospholactate guanylyltransferase activity"/>
    <property type="evidence" value="ECO:0007669"/>
    <property type="project" value="UniProtKB-EC"/>
</dbReference>
<feature type="binding site" evidence="5">
    <location>
        <position position="153"/>
    </location>
    <ligand>
        <name>phosphoenolpyruvate</name>
        <dbReference type="ChEBI" id="CHEBI:58702"/>
    </ligand>
</feature>
<keyword evidence="7" id="KW-1185">Reference proteome</keyword>
<comment type="catalytic activity">
    <reaction evidence="5">
        <text>phosphoenolpyruvate + GTP + H(+) = enolpyruvoyl-2-diphospho-5'-guanosine + diphosphate</text>
        <dbReference type="Rhea" id="RHEA:30519"/>
        <dbReference type="ChEBI" id="CHEBI:15378"/>
        <dbReference type="ChEBI" id="CHEBI:33019"/>
        <dbReference type="ChEBI" id="CHEBI:37565"/>
        <dbReference type="ChEBI" id="CHEBI:58702"/>
        <dbReference type="ChEBI" id="CHEBI:143701"/>
        <dbReference type="EC" id="2.7.7.105"/>
    </reaction>
</comment>
<proteinExistence type="inferred from homology"/>
<keyword evidence="3 5" id="KW-0547">Nucleotide-binding</keyword>
<gene>
    <name evidence="6" type="primary">cofC</name>
    <name evidence="5" type="synonym">fbiD</name>
    <name evidence="6" type="ORF">QOZ88_11080</name>
</gene>
<dbReference type="InterPro" id="IPR002835">
    <property type="entry name" value="CofC"/>
</dbReference>
<keyword evidence="4 5" id="KW-0342">GTP-binding</keyword>